<dbReference type="Gene3D" id="2.70.70.10">
    <property type="entry name" value="Glucose Permease (Domain IIA)"/>
    <property type="match status" value="1"/>
</dbReference>
<dbReference type="Proteomes" id="UP000006294">
    <property type="component" value="Chromosome"/>
</dbReference>
<dbReference type="InterPro" id="IPR016047">
    <property type="entry name" value="M23ase_b-sheet_dom"/>
</dbReference>
<dbReference type="eggNOG" id="COG0739">
    <property type="taxonomic scope" value="Bacteria"/>
</dbReference>
<sequence>MSKTFIWPTNTKRVTSPYGPRRHPITGKTGSMHHGIDIAESGTRPIYASAAGIVSRSYLSASYGEVIFIRHDINGNAWETVYAHMRSGSRSVKVGDRVKQGQTIGTMGNTGQSTGQHLHFELHKGFWNINKTNGVDPQKFLEKDLYPAKKPSVGSTYTVKKGDTLSAIAKKYGTTVAKLVKDNNIKNPNLIHPGQKLNVSGSAVKHYTVKRGDNLSVIAKNHGISLDQIKKLNPQVKGPKYIIQPGDKIKVK</sequence>
<dbReference type="KEGG" id="axl:AXY_02310"/>
<reference evidence="3 4" key="1">
    <citation type="submission" date="2011-01" db="EMBL/GenBank/DDBJ databases">
        <title>Whole genome sequence of Amphibacillus xylinus NBRC 15112.</title>
        <authorList>
            <person name="Nakazawa H."/>
            <person name="Katano Y."/>
            <person name="Nakamura S."/>
            <person name="Sasagawa M."/>
            <person name="Fukada J."/>
            <person name="Arai T."/>
            <person name="Sasakura N."/>
            <person name="Mochizuki D."/>
            <person name="Hosoyama A."/>
            <person name="Harada K."/>
            <person name="Horikawa H."/>
            <person name="Kato Y."/>
            <person name="Harada T."/>
            <person name="Sasaki K."/>
            <person name="Sekiguchi M."/>
            <person name="Hodoyama M."/>
            <person name="Nishiko R."/>
            <person name="Narita H."/>
            <person name="Hanamaki A."/>
            <person name="Hata C."/>
            <person name="Konno Y."/>
            <person name="Niimura Y."/>
            <person name="Yamazaki S."/>
            <person name="Fujita N."/>
        </authorList>
    </citation>
    <scope>NUCLEOTIDE SEQUENCE [LARGE SCALE GENOMIC DNA]</scope>
    <source>
        <strain evidence="4">ATCC 51415 / DSM 6626 / JCM 7361 / LMG 17667 / NBRC 15112 / Ep01</strain>
    </source>
</reference>
<dbReference type="RefSeq" id="WP_015008969.1">
    <property type="nucleotide sequence ID" value="NC_018704.1"/>
</dbReference>
<dbReference type="SUPFAM" id="SSF51261">
    <property type="entry name" value="Duplicated hybrid motif"/>
    <property type="match status" value="1"/>
</dbReference>
<feature type="region of interest" description="Disordered" evidence="1">
    <location>
        <begin position="12"/>
        <end position="33"/>
    </location>
</feature>
<protein>
    <submittedName>
        <fullName evidence="3">Peptidase M23 family protein</fullName>
    </submittedName>
</protein>
<dbReference type="PROSITE" id="PS51782">
    <property type="entry name" value="LYSM"/>
    <property type="match status" value="2"/>
</dbReference>
<dbReference type="OrthoDB" id="9805070at2"/>
<dbReference type="GO" id="GO:0004222">
    <property type="term" value="F:metalloendopeptidase activity"/>
    <property type="evidence" value="ECO:0007669"/>
    <property type="project" value="TreeGrafter"/>
</dbReference>
<dbReference type="HOGENOM" id="CLU_074519_0_0_9"/>
<feature type="domain" description="LysM" evidence="2">
    <location>
        <begin position="155"/>
        <end position="199"/>
    </location>
</feature>
<dbReference type="InterPro" id="IPR036779">
    <property type="entry name" value="LysM_dom_sf"/>
</dbReference>
<name>K0J5V7_AMPXN</name>
<dbReference type="PANTHER" id="PTHR21666">
    <property type="entry name" value="PEPTIDASE-RELATED"/>
    <property type="match status" value="1"/>
</dbReference>
<evidence type="ECO:0000313" key="4">
    <source>
        <dbReference type="Proteomes" id="UP000006294"/>
    </source>
</evidence>
<dbReference type="SMART" id="SM00257">
    <property type="entry name" value="LysM"/>
    <property type="match status" value="2"/>
</dbReference>
<organism evidence="3 4">
    <name type="scientific">Amphibacillus xylanus (strain ATCC 51415 / DSM 6626 / JCM 7361 / LMG 17667 / NBRC 15112 / Ep01)</name>
    <dbReference type="NCBI Taxonomy" id="698758"/>
    <lineage>
        <taxon>Bacteria</taxon>
        <taxon>Bacillati</taxon>
        <taxon>Bacillota</taxon>
        <taxon>Bacilli</taxon>
        <taxon>Bacillales</taxon>
        <taxon>Bacillaceae</taxon>
        <taxon>Amphibacillus</taxon>
    </lineage>
</organism>
<dbReference type="SUPFAM" id="SSF54106">
    <property type="entry name" value="LysM domain"/>
    <property type="match status" value="2"/>
</dbReference>
<dbReference type="Pfam" id="PF01551">
    <property type="entry name" value="Peptidase_M23"/>
    <property type="match status" value="1"/>
</dbReference>
<dbReference type="PATRIC" id="fig|698758.3.peg.234"/>
<dbReference type="Pfam" id="PF01476">
    <property type="entry name" value="LysM"/>
    <property type="match status" value="2"/>
</dbReference>
<dbReference type="InterPro" id="IPR050570">
    <property type="entry name" value="Cell_wall_metabolism_enzyme"/>
</dbReference>
<dbReference type="PANTHER" id="PTHR21666:SF270">
    <property type="entry name" value="MUREIN HYDROLASE ACTIVATOR ENVC"/>
    <property type="match status" value="1"/>
</dbReference>
<dbReference type="CDD" id="cd00118">
    <property type="entry name" value="LysM"/>
    <property type="match status" value="2"/>
</dbReference>
<dbReference type="EMBL" id="AP012050">
    <property type="protein sequence ID" value="BAM46363.1"/>
    <property type="molecule type" value="Genomic_DNA"/>
</dbReference>
<dbReference type="Gene3D" id="3.10.350.10">
    <property type="entry name" value="LysM domain"/>
    <property type="match status" value="2"/>
</dbReference>
<dbReference type="CDD" id="cd12797">
    <property type="entry name" value="M23_peptidase"/>
    <property type="match status" value="1"/>
</dbReference>
<keyword evidence="4" id="KW-1185">Reference proteome</keyword>
<feature type="domain" description="LysM" evidence="2">
    <location>
        <begin position="205"/>
        <end position="251"/>
    </location>
</feature>
<dbReference type="InterPro" id="IPR018392">
    <property type="entry name" value="LysM"/>
</dbReference>
<accession>K0J5V7</accession>
<proteinExistence type="predicted"/>
<gene>
    <name evidence="3" type="ordered locus">AXY_02310</name>
</gene>
<dbReference type="STRING" id="698758.AXY_02310"/>
<dbReference type="InterPro" id="IPR011055">
    <property type="entry name" value="Dup_hybrid_motif"/>
</dbReference>
<dbReference type="AlphaFoldDB" id="K0J5V7"/>
<evidence type="ECO:0000256" key="1">
    <source>
        <dbReference type="SAM" id="MobiDB-lite"/>
    </source>
</evidence>
<evidence type="ECO:0000259" key="2">
    <source>
        <dbReference type="PROSITE" id="PS51782"/>
    </source>
</evidence>
<dbReference type="eggNOG" id="COG1388">
    <property type="taxonomic scope" value="Bacteria"/>
</dbReference>
<evidence type="ECO:0000313" key="3">
    <source>
        <dbReference type="EMBL" id="BAM46363.1"/>
    </source>
</evidence>